<evidence type="ECO:0000313" key="1">
    <source>
        <dbReference type="EMBL" id="KAH8489670.1"/>
    </source>
</evidence>
<dbReference type="GO" id="GO:0008168">
    <property type="term" value="F:methyltransferase activity"/>
    <property type="evidence" value="ECO:0007669"/>
    <property type="project" value="InterPro"/>
</dbReference>
<dbReference type="Pfam" id="PF03492">
    <property type="entry name" value="Methyltransf_7"/>
    <property type="match status" value="1"/>
</dbReference>
<reference evidence="1" key="1">
    <citation type="journal article" date="2021" name="J. Hered.">
        <title>Genome Assembly of Salicaceae Populus deltoides (Eastern Cottonwood) I-69 Based on Nanopore Sequencing and Hi-C Technologies.</title>
        <authorList>
            <person name="Bai S."/>
            <person name="Wu H."/>
            <person name="Zhang J."/>
            <person name="Pan Z."/>
            <person name="Zhao W."/>
            <person name="Li Z."/>
            <person name="Tong C."/>
        </authorList>
    </citation>
    <scope>NUCLEOTIDE SEQUENCE</scope>
    <source>
        <tissue evidence="1">Leaf</tissue>
    </source>
</reference>
<dbReference type="InterPro" id="IPR005299">
    <property type="entry name" value="MeTrfase_7"/>
</dbReference>
<dbReference type="PANTHER" id="PTHR31009">
    <property type="entry name" value="S-ADENOSYL-L-METHIONINE:CARBOXYL METHYLTRANSFERASE FAMILY PROTEIN"/>
    <property type="match status" value="1"/>
</dbReference>
<dbReference type="AlphaFoldDB" id="A0A8T2X9H9"/>
<dbReference type="InterPro" id="IPR029063">
    <property type="entry name" value="SAM-dependent_MTases_sf"/>
</dbReference>
<evidence type="ECO:0000313" key="2">
    <source>
        <dbReference type="Proteomes" id="UP000807159"/>
    </source>
</evidence>
<gene>
    <name evidence="1" type="ORF">H0E87_025048</name>
</gene>
<dbReference type="EMBL" id="JACEGQ020000014">
    <property type="protein sequence ID" value="KAH8489670.1"/>
    <property type="molecule type" value="Genomic_DNA"/>
</dbReference>
<accession>A0A8T2X9H9</accession>
<dbReference type="Proteomes" id="UP000807159">
    <property type="component" value="Chromosome 14"/>
</dbReference>
<name>A0A8T2X9H9_POPDE</name>
<sequence length="158" mass="17776">MEVEKYPVRDPQLHQVLHMNGGDGDNSYSNNSLLQSFPECITMADMGCSSGPNTFLPIWEVIQAINETCRKLNRKPPILQVFLNDLPGNDFNSIFRSLPGFHKKLGEEMGGKFGPCFIAAMPGNFYGRLFPARSLHLVHSSYSLHWFSEVNHSAIAYK</sequence>
<organism evidence="1 2">
    <name type="scientific">Populus deltoides</name>
    <name type="common">Eastern poplar</name>
    <name type="synonym">Eastern cottonwood</name>
    <dbReference type="NCBI Taxonomy" id="3696"/>
    <lineage>
        <taxon>Eukaryota</taxon>
        <taxon>Viridiplantae</taxon>
        <taxon>Streptophyta</taxon>
        <taxon>Embryophyta</taxon>
        <taxon>Tracheophyta</taxon>
        <taxon>Spermatophyta</taxon>
        <taxon>Magnoliopsida</taxon>
        <taxon>eudicotyledons</taxon>
        <taxon>Gunneridae</taxon>
        <taxon>Pentapetalae</taxon>
        <taxon>rosids</taxon>
        <taxon>fabids</taxon>
        <taxon>Malpighiales</taxon>
        <taxon>Salicaceae</taxon>
        <taxon>Saliceae</taxon>
        <taxon>Populus</taxon>
    </lineage>
</organism>
<comment type="caution">
    <text evidence="1">The sequence shown here is derived from an EMBL/GenBank/DDBJ whole genome shotgun (WGS) entry which is preliminary data.</text>
</comment>
<keyword evidence="2" id="KW-1185">Reference proteome</keyword>
<dbReference type="SUPFAM" id="SSF53335">
    <property type="entry name" value="S-adenosyl-L-methionine-dependent methyltransferases"/>
    <property type="match status" value="1"/>
</dbReference>
<protein>
    <submittedName>
        <fullName evidence="1">Uncharacterized protein</fullName>
    </submittedName>
</protein>
<dbReference type="Gene3D" id="3.40.50.150">
    <property type="entry name" value="Vaccinia Virus protein VP39"/>
    <property type="match status" value="1"/>
</dbReference>
<proteinExistence type="predicted"/>